<gene>
    <name evidence="3" type="ORF">PV07_04834</name>
</gene>
<evidence type="ECO:0000256" key="1">
    <source>
        <dbReference type="ARBA" id="ARBA00006484"/>
    </source>
</evidence>
<accession>A0A0D2CD27</accession>
<dbReference type="AlphaFoldDB" id="A0A0D2CD27"/>
<dbReference type="HOGENOM" id="CLU_010194_1_0_1"/>
<dbReference type="InterPro" id="IPR036291">
    <property type="entry name" value="NAD(P)-bd_dom_sf"/>
</dbReference>
<dbReference type="Proteomes" id="UP000054466">
    <property type="component" value="Unassembled WGS sequence"/>
</dbReference>
<dbReference type="OrthoDB" id="5840532at2759"/>
<dbReference type="GeneID" id="27344028"/>
<evidence type="ECO:0000313" key="3">
    <source>
        <dbReference type="EMBL" id="KIW28983.1"/>
    </source>
</evidence>
<dbReference type="CDD" id="cd05233">
    <property type="entry name" value="SDR_c"/>
    <property type="match status" value="1"/>
</dbReference>
<dbReference type="FunFam" id="3.40.50.720:FF:000084">
    <property type="entry name" value="Short-chain dehydrogenase reductase"/>
    <property type="match status" value="1"/>
</dbReference>
<dbReference type="PRINTS" id="PR00080">
    <property type="entry name" value="SDRFAMILY"/>
</dbReference>
<evidence type="ECO:0000256" key="2">
    <source>
        <dbReference type="ARBA" id="ARBA00022857"/>
    </source>
</evidence>
<dbReference type="Pfam" id="PF13561">
    <property type="entry name" value="adh_short_C2"/>
    <property type="match status" value="1"/>
</dbReference>
<keyword evidence="2" id="KW-0521">NADP</keyword>
<dbReference type="PANTHER" id="PTHR42760">
    <property type="entry name" value="SHORT-CHAIN DEHYDROGENASES/REDUCTASES FAMILY MEMBER"/>
    <property type="match status" value="1"/>
</dbReference>
<organism evidence="3 4">
    <name type="scientific">Cladophialophora immunda</name>
    <dbReference type="NCBI Taxonomy" id="569365"/>
    <lineage>
        <taxon>Eukaryota</taxon>
        <taxon>Fungi</taxon>
        <taxon>Dikarya</taxon>
        <taxon>Ascomycota</taxon>
        <taxon>Pezizomycotina</taxon>
        <taxon>Eurotiomycetes</taxon>
        <taxon>Chaetothyriomycetidae</taxon>
        <taxon>Chaetothyriales</taxon>
        <taxon>Herpotrichiellaceae</taxon>
        <taxon>Cladophialophora</taxon>
    </lineage>
</organism>
<dbReference type="VEuPathDB" id="FungiDB:PV07_04834"/>
<feature type="non-terminal residue" evidence="3">
    <location>
        <position position="1"/>
    </location>
</feature>
<dbReference type="SUPFAM" id="SSF51735">
    <property type="entry name" value="NAD(P)-binding Rossmann-fold domains"/>
    <property type="match status" value="1"/>
</dbReference>
<dbReference type="PROSITE" id="PS00061">
    <property type="entry name" value="ADH_SHORT"/>
    <property type="match status" value="1"/>
</dbReference>
<dbReference type="RefSeq" id="XP_016249199.1">
    <property type="nucleotide sequence ID" value="XM_016391680.1"/>
</dbReference>
<dbReference type="InterPro" id="IPR002347">
    <property type="entry name" value="SDR_fam"/>
</dbReference>
<evidence type="ECO:0008006" key="5">
    <source>
        <dbReference type="Google" id="ProtNLM"/>
    </source>
</evidence>
<protein>
    <recommendedName>
        <fullName evidence="5">3-oxoacyl-[acyl-carrier-protein] reductase</fullName>
    </recommendedName>
</protein>
<name>A0A0D2CD27_9EURO</name>
<sequence>MPSLGSNTRQQRANQIAQHLQGSPHGTIGMDVAGYAVITGAGSGIGRATALTLAREGATGIALLDLDQKALDAVGVEVEAAAAACGTPIRVYRATVDVRNESDVTTAINNVAQEFGRLDYLINCAGVAFKHPGGAAEAASEDWSRVVDINLNGTFYALRAAAKIMLQQDWTRSSRDGRPLQRGSIVNIGSICGVVGVALSTAYTASKHGVIGLTRTAAVDYAGSGLRINAVCPGYVDTPMVTKDQTLAEVARRSAEQKVPLQRLARAQEVADSIVFLCGGRSSYITGSTLMVDGGFTAQ</sequence>
<evidence type="ECO:0000313" key="4">
    <source>
        <dbReference type="Proteomes" id="UP000054466"/>
    </source>
</evidence>
<dbReference type="EMBL" id="KN847042">
    <property type="protein sequence ID" value="KIW28983.1"/>
    <property type="molecule type" value="Genomic_DNA"/>
</dbReference>
<dbReference type="STRING" id="569365.A0A0D2CD27"/>
<dbReference type="GO" id="GO:0016616">
    <property type="term" value="F:oxidoreductase activity, acting on the CH-OH group of donors, NAD or NADP as acceptor"/>
    <property type="evidence" value="ECO:0007669"/>
    <property type="project" value="TreeGrafter"/>
</dbReference>
<dbReference type="PRINTS" id="PR00081">
    <property type="entry name" value="GDHRDH"/>
</dbReference>
<dbReference type="Gene3D" id="3.40.50.720">
    <property type="entry name" value="NAD(P)-binding Rossmann-like Domain"/>
    <property type="match status" value="1"/>
</dbReference>
<dbReference type="InterPro" id="IPR020904">
    <property type="entry name" value="Sc_DH/Rdtase_CS"/>
</dbReference>
<keyword evidence="4" id="KW-1185">Reference proteome</keyword>
<reference evidence="3 4" key="1">
    <citation type="submission" date="2015-01" db="EMBL/GenBank/DDBJ databases">
        <title>The Genome Sequence of Cladophialophora immunda CBS83496.</title>
        <authorList>
            <consortium name="The Broad Institute Genomics Platform"/>
            <person name="Cuomo C."/>
            <person name="de Hoog S."/>
            <person name="Gorbushina A."/>
            <person name="Stielow B."/>
            <person name="Teixiera M."/>
            <person name="Abouelleil A."/>
            <person name="Chapman S.B."/>
            <person name="Priest M."/>
            <person name="Young S.K."/>
            <person name="Wortman J."/>
            <person name="Nusbaum C."/>
            <person name="Birren B."/>
        </authorList>
    </citation>
    <scope>NUCLEOTIDE SEQUENCE [LARGE SCALE GENOMIC DNA]</scope>
    <source>
        <strain evidence="3 4">CBS 83496</strain>
    </source>
</reference>
<proteinExistence type="inferred from homology"/>
<comment type="similarity">
    <text evidence="1">Belongs to the short-chain dehydrogenases/reductases (SDR) family.</text>
</comment>